<gene>
    <name evidence="3" type="ORF">Clacol_008612</name>
</gene>
<evidence type="ECO:0000259" key="2">
    <source>
        <dbReference type="Pfam" id="PF20151"/>
    </source>
</evidence>
<keyword evidence="1" id="KW-1133">Transmembrane helix</keyword>
<feature type="transmembrane region" description="Helical" evidence="1">
    <location>
        <begin position="128"/>
        <end position="151"/>
    </location>
</feature>
<keyword evidence="1" id="KW-0472">Membrane</keyword>
<protein>
    <recommendedName>
        <fullName evidence="2">DUF6533 domain-containing protein</fullName>
    </recommendedName>
</protein>
<dbReference type="AlphaFoldDB" id="A0AAV5AMR0"/>
<feature type="domain" description="DUF6533" evidence="2">
    <location>
        <begin position="28"/>
        <end position="70"/>
    </location>
</feature>
<dbReference type="InterPro" id="IPR045340">
    <property type="entry name" value="DUF6533"/>
</dbReference>
<feature type="transmembrane region" description="Helical" evidence="1">
    <location>
        <begin position="249"/>
        <end position="268"/>
    </location>
</feature>
<keyword evidence="1" id="KW-0812">Transmembrane</keyword>
<feature type="transmembrane region" description="Helical" evidence="1">
    <location>
        <begin position="214"/>
        <end position="237"/>
    </location>
</feature>
<reference evidence="3" key="1">
    <citation type="submission" date="2021-10" db="EMBL/GenBank/DDBJ databases">
        <title>De novo Genome Assembly of Clathrus columnatus (Basidiomycota, Fungi) Using Illumina and Nanopore Sequence Data.</title>
        <authorList>
            <person name="Ogiso-Tanaka E."/>
            <person name="Itagaki H."/>
            <person name="Hosoya T."/>
            <person name="Hosaka K."/>
        </authorList>
    </citation>
    <scope>NUCLEOTIDE SEQUENCE</scope>
    <source>
        <strain evidence="3">MO-923</strain>
    </source>
</reference>
<dbReference type="Proteomes" id="UP001050691">
    <property type="component" value="Unassembled WGS sequence"/>
</dbReference>
<feature type="transmembrane region" description="Helical" evidence="1">
    <location>
        <begin position="20"/>
        <end position="40"/>
    </location>
</feature>
<feature type="transmembrane region" description="Helical" evidence="1">
    <location>
        <begin position="181"/>
        <end position="202"/>
    </location>
</feature>
<evidence type="ECO:0000313" key="3">
    <source>
        <dbReference type="EMBL" id="GJJ14348.1"/>
    </source>
</evidence>
<evidence type="ECO:0000256" key="1">
    <source>
        <dbReference type="SAM" id="Phobius"/>
    </source>
</evidence>
<evidence type="ECO:0000313" key="4">
    <source>
        <dbReference type="Proteomes" id="UP001050691"/>
    </source>
</evidence>
<comment type="caution">
    <text evidence="3">The sequence shown here is derived from an EMBL/GenBank/DDBJ whole genome shotgun (WGS) entry which is preliminary data.</text>
</comment>
<organism evidence="3 4">
    <name type="scientific">Clathrus columnatus</name>
    <dbReference type="NCBI Taxonomy" id="1419009"/>
    <lineage>
        <taxon>Eukaryota</taxon>
        <taxon>Fungi</taxon>
        <taxon>Dikarya</taxon>
        <taxon>Basidiomycota</taxon>
        <taxon>Agaricomycotina</taxon>
        <taxon>Agaricomycetes</taxon>
        <taxon>Phallomycetidae</taxon>
        <taxon>Phallales</taxon>
        <taxon>Clathraceae</taxon>
        <taxon>Clathrus</taxon>
    </lineage>
</organism>
<proteinExistence type="predicted"/>
<dbReference type="EMBL" id="BPWL01000009">
    <property type="protein sequence ID" value="GJJ14348.1"/>
    <property type="molecule type" value="Genomic_DNA"/>
</dbReference>
<feature type="transmembrane region" description="Helical" evidence="1">
    <location>
        <begin position="99"/>
        <end position="121"/>
    </location>
</feature>
<dbReference type="Pfam" id="PF20151">
    <property type="entry name" value="DUF6533"/>
    <property type="match status" value="1"/>
</dbReference>
<name>A0AAV5AMR0_9AGAM</name>
<keyword evidence="4" id="KW-1185">Reference proteome</keyword>
<sequence>MNNSIIDSPFADEFVAQTQQSFLLLLTQASAEVLLIWDIIITFDREVELIWKTPRSVVKYLFLFIRYAALSIILSQLISDYGMFNTKVNICLISIRWELVVSSLILWSVDLLLLYRIYAFYERNRRMLYALTVLWIMNIAATSVFSVLIFLKYPTFHITTGIIPGILTECSVASFPKFLSDIWICELIFQSILFFLVMLKFIKQQITTWHKNRGVSAVYLVFIRDGIWAYAVLFMMYCGSALDDRLSGIPWVIWTIVLIEITAARLVLNLRDAGRPKTTTNPETSVLSTSPRWIPIVFDTIDETGEDEDDYDSTTRTRMNEYVLTARNTNNLTPYSPGITGHSRAGTETWQVQERLDVARW</sequence>
<accession>A0AAV5AMR0</accession>
<feature type="transmembrane region" description="Helical" evidence="1">
    <location>
        <begin position="60"/>
        <end position="79"/>
    </location>
</feature>